<feature type="compositionally biased region" description="Polar residues" evidence="1">
    <location>
        <begin position="701"/>
        <end position="725"/>
    </location>
</feature>
<feature type="region of interest" description="Disordered" evidence="1">
    <location>
        <begin position="1"/>
        <end position="23"/>
    </location>
</feature>
<evidence type="ECO:0000313" key="4">
    <source>
        <dbReference type="RefSeq" id="XP_022331401.1"/>
    </source>
</evidence>
<feature type="domain" description="HPS5-like beta-propeller" evidence="2">
    <location>
        <begin position="50"/>
        <end position="353"/>
    </location>
</feature>
<dbReference type="Pfam" id="PF06462">
    <property type="entry name" value="Hyd_WA"/>
    <property type="match status" value="1"/>
</dbReference>
<feature type="region of interest" description="Disordered" evidence="1">
    <location>
        <begin position="695"/>
        <end position="725"/>
    </location>
</feature>
<dbReference type="Pfam" id="PF23756">
    <property type="entry name" value="Beta-prop_HPS5"/>
    <property type="match status" value="1"/>
</dbReference>
<dbReference type="KEGG" id="cvn:111129357"/>
<feature type="compositionally biased region" description="Basic residues" evidence="1">
    <location>
        <begin position="616"/>
        <end position="626"/>
    </location>
</feature>
<dbReference type="SMART" id="SM00706">
    <property type="entry name" value="TECPR"/>
    <property type="match status" value="9"/>
</dbReference>
<feature type="region of interest" description="Disordered" evidence="1">
    <location>
        <begin position="747"/>
        <end position="850"/>
    </location>
</feature>
<dbReference type="RefSeq" id="XP_022331401.1">
    <property type="nucleotide sequence ID" value="XM_022475693.1"/>
</dbReference>
<name>A0A8B8DWM6_CRAVI</name>
<dbReference type="Proteomes" id="UP000694844">
    <property type="component" value="Chromosome 4"/>
</dbReference>
<dbReference type="SUPFAM" id="SSF50978">
    <property type="entry name" value="WD40 repeat-like"/>
    <property type="match status" value="1"/>
</dbReference>
<dbReference type="SUPFAM" id="SSF50985">
    <property type="entry name" value="RCC1/BLIP-II"/>
    <property type="match status" value="1"/>
</dbReference>
<gene>
    <name evidence="4" type="primary">LOC111129357</name>
</gene>
<sequence>MAEGTQSGEPSASQDPPSHPIPKEHRSLDYLLSQIPRRAQKGLLTTCDLVLRCVDASPDYIALGTNVGVIYLFDRKKELIDRLKTHSNSDVITTIALHCGLENQVAIGTEKGVVYIFQLPSPLPGQNKKLQEFVVQGLHKAQVTCSKWSLNGMKLYTGDDKGLVVCTEFDAFQGQCKSVVVLSEAGSSIVQLDHGHKSLLVSTKQRTIIYRTDESTVQVGQKERKIAGQFGACFIPAMCKPEDAQLYACRPGARIWKADMKGTVSNTYLFKELLNSVHQEIQLLFKNGMPASRVSDHQFGPVRLYMEKYLVTWNDSSLYILSPEDNSVVGSQRALGAVVDVAITEDEIFILRKNNERNLIRVAVYPEKKGESLYHKLLHEKEKYALMRQSAGPIESTVHVQNIPQSSQQSNSPLDFIQNKLKSMEVSGGSIKSGIEHFLSSMDHLEDSVEITEHEIDHRDHPHTQPPQDLPPVIKQETELHGKLPPVVKLETPDLLTIEVFNDDILVPSGTKDTPEDIKGHNSEIPTTRFNPFLKDDLETDSVPSLSPSHCDTSNAQDKHSLEASEKLIPRGPSGAVDQTKAVDTVKTHSSPHHATVTEERLSSAVGEDEIVFNSKPKKLKKKKKGSKGDRHSGHPFLYANDKENIQEGSEDSVSILSSDAISIQSDTSESQYLPEEPKMMTIVDSEGVIKKIKSRECSPAPSTRKISGAEKSSLSVPFGETRNSSYESLTKSLEIFEKEITSLESAASAKKEEIKVKSEDPCKKTTGREEQSSRGVDENELDILQEKSKNITSDAPQKSGQSSSGNKNSPSNIREGASQEKENTMQVSSSSSDNSLLKDQKSNSVFSTPESPSDDFYAMYLSNTSVTSHKDVKDHPLLPTTNENEVQEVVDLKVPQKNVVQDEPSYKVINNWTELFTPGNVSCLCVTDTHIWHVDKSSNFFHCSLHSPELKWQKVNGFAKMIAVSRSGSIVWRLYKDTVYVGTKITAKHPEGMKWIEAVREVQYISVDETVAWYLKTNGEVAMQKGLSRDRPCYKSMKIACDHKLTQISCYKGVVLGVTDQCQLVYRDGISKDCWEGKWWKQMKCKSSQEMLFNGISFGVDGVLWALDVLGRIWFTTGISMETPTGDGQWWEVPVSEIVVKDVSGIDALRSLAQKFDPQKLASLISSQNGGLITAGKSGVWVCPEFKNMIQICRGVIQGHLWEVAEIRGIVSSVIWRSVSAQASSEGFIWATHPNGDIYTFSSSLEKCSMVQPPSVRKCQVTLCTCRDAVWVLMEDGQIFIRSGVRSGIPQGTDWCSLDLSQLGDTMLTSISCGTLNVWAVDSQGVVYQRIGVKAPSSHSLNAAWLPVDMGKPSSTVFTHIATGPKDFMVWAIDNRRQVYTRKGVTDDMPIGEEWVHVPGTLATQLTVSNKCVWALNPNGEILCRYGISMKNPTGDYWRKVPGVFHQISVSDADQMWGVSQEGQLYKRYTKNLNKEGSSELDRLLPRKSSVSMSSDDGWELL</sequence>
<protein>
    <submittedName>
        <fullName evidence="4">Tectonin beta-propeller repeat-containing protein 2-like</fullName>
    </submittedName>
</protein>
<evidence type="ECO:0000256" key="1">
    <source>
        <dbReference type="SAM" id="MobiDB-lite"/>
    </source>
</evidence>
<feature type="region of interest" description="Disordered" evidence="1">
    <location>
        <begin position="615"/>
        <end position="638"/>
    </location>
</feature>
<dbReference type="InterPro" id="IPR015943">
    <property type="entry name" value="WD40/YVTN_repeat-like_dom_sf"/>
</dbReference>
<dbReference type="InterPro" id="IPR056499">
    <property type="entry name" value="Beta-prop_HPS5-like"/>
</dbReference>
<proteinExistence type="predicted"/>
<feature type="compositionally biased region" description="Basic and acidic residues" evidence="1">
    <location>
        <begin position="750"/>
        <end position="778"/>
    </location>
</feature>
<evidence type="ECO:0000259" key="2">
    <source>
        <dbReference type="Pfam" id="PF23756"/>
    </source>
</evidence>
<reference evidence="4" key="1">
    <citation type="submission" date="2025-08" db="UniProtKB">
        <authorList>
            <consortium name="RefSeq"/>
        </authorList>
    </citation>
    <scope>IDENTIFICATION</scope>
    <source>
        <tissue evidence="4">Whole sample</tissue>
    </source>
</reference>
<dbReference type="InterPro" id="IPR036322">
    <property type="entry name" value="WD40_repeat_dom_sf"/>
</dbReference>
<accession>A0A8B8DWM6</accession>
<dbReference type="GO" id="GO:0005737">
    <property type="term" value="C:cytoplasm"/>
    <property type="evidence" value="ECO:0007669"/>
    <property type="project" value="GOC"/>
</dbReference>
<dbReference type="GO" id="GO:0032527">
    <property type="term" value="P:protein exit from endoplasmic reticulum"/>
    <property type="evidence" value="ECO:0007669"/>
    <property type="project" value="TreeGrafter"/>
</dbReference>
<dbReference type="InterPro" id="IPR009091">
    <property type="entry name" value="RCC1/BLIP-II"/>
</dbReference>
<dbReference type="Gene3D" id="2.130.10.10">
    <property type="entry name" value="YVTN repeat-like/Quinoprotein amine dehydrogenase"/>
    <property type="match status" value="1"/>
</dbReference>
<feature type="compositionally biased region" description="Polar residues" evidence="1">
    <location>
        <begin position="1"/>
        <end position="16"/>
    </location>
</feature>
<dbReference type="InterPro" id="IPR006624">
    <property type="entry name" value="Beta-propeller_rpt_TECPR"/>
</dbReference>
<dbReference type="PANTHER" id="PTHR23287">
    <property type="entry name" value="RUBY-EYE2-LIKE PROTEIN"/>
    <property type="match status" value="1"/>
</dbReference>
<feature type="compositionally biased region" description="Low complexity" evidence="1">
    <location>
        <begin position="797"/>
        <end position="812"/>
    </location>
</feature>
<dbReference type="OrthoDB" id="9930272at2759"/>
<dbReference type="Pfam" id="PF19193">
    <property type="entry name" value="Tectonin"/>
    <property type="match status" value="2"/>
</dbReference>
<feature type="region of interest" description="Disordered" evidence="1">
    <location>
        <begin position="538"/>
        <end position="562"/>
    </location>
</feature>
<dbReference type="GeneID" id="111129357"/>
<dbReference type="PANTHER" id="PTHR23287:SF16">
    <property type="entry name" value="TECTONIN BETA-PROPELLER REPEAT-CONTAINING PROTEIN 2"/>
    <property type="match status" value="1"/>
</dbReference>
<evidence type="ECO:0000313" key="3">
    <source>
        <dbReference type="Proteomes" id="UP000694844"/>
    </source>
</evidence>
<organism evidence="3 4">
    <name type="scientific">Crassostrea virginica</name>
    <name type="common">Eastern oyster</name>
    <dbReference type="NCBI Taxonomy" id="6565"/>
    <lineage>
        <taxon>Eukaryota</taxon>
        <taxon>Metazoa</taxon>
        <taxon>Spiralia</taxon>
        <taxon>Lophotrochozoa</taxon>
        <taxon>Mollusca</taxon>
        <taxon>Bivalvia</taxon>
        <taxon>Autobranchia</taxon>
        <taxon>Pteriomorphia</taxon>
        <taxon>Ostreida</taxon>
        <taxon>Ostreoidea</taxon>
        <taxon>Ostreidae</taxon>
        <taxon>Crassostrea</taxon>
    </lineage>
</organism>
<feature type="compositionally biased region" description="Polar residues" evidence="1">
    <location>
        <begin position="542"/>
        <end position="556"/>
    </location>
</feature>
<keyword evidence="3" id="KW-1185">Reference proteome</keyword>